<accession>A0A0G3G828</accession>
<dbReference type="KEGG" id="tvr:TVD_09715"/>
<dbReference type="Proteomes" id="UP000064201">
    <property type="component" value="Chromosome"/>
</dbReference>
<name>A0A0G3G828_9GAMM</name>
<dbReference type="PATRIC" id="fig|106634.4.peg.1990"/>
<evidence type="ECO:0000313" key="2">
    <source>
        <dbReference type="EMBL" id="AKJ95617.1"/>
    </source>
</evidence>
<feature type="region of interest" description="Disordered" evidence="1">
    <location>
        <begin position="349"/>
        <end position="378"/>
    </location>
</feature>
<evidence type="ECO:0000256" key="1">
    <source>
        <dbReference type="SAM" id="MobiDB-lite"/>
    </source>
</evidence>
<proteinExistence type="predicted"/>
<evidence type="ECO:0000313" key="3">
    <source>
        <dbReference type="Proteomes" id="UP000064201"/>
    </source>
</evidence>
<dbReference type="OrthoDB" id="3199629at2"/>
<dbReference type="RefSeq" id="WP_047251501.1">
    <property type="nucleotide sequence ID" value="NZ_CP011367.1"/>
</dbReference>
<sequence length="378" mass="41662">MAMTAGWHTAWTWLVLTLLASTSLLWLASQHEPRSWEEAAPLTLQLGEQRYQVEQERLTRLERFTLEWLEAGDAEARDHWQGRVDAELDARFAELHDRVPEVADWYYSLGAEYMRLWLRGTQWLGDTEPDAPARMLRERLLPEALWDHALRDLATRVEWGVDEQQRQVRDAWRLELAERLADARIPDPPPRAGGASAAEIERGHALHAALDIDLERFDQRTGLAATAAAGTGLATPLIARAVQARLATRATQAGLARSLGRAGRVGALGAGVCAWSGPFSLGCGITAAGATIVGVDWLLLRLDETRHREDLEQALHEALDALHAETRLAWQQAIAERVEARHAASRAAVENTFQPWRRPGPTSGAASGDGHGPSGTSP</sequence>
<feature type="compositionally biased region" description="Gly residues" evidence="1">
    <location>
        <begin position="367"/>
        <end position="378"/>
    </location>
</feature>
<keyword evidence="3" id="KW-1185">Reference proteome</keyword>
<reference evidence="2 3" key="1">
    <citation type="submission" date="2015-04" db="EMBL/GenBank/DDBJ databases">
        <title>Complete Sequence for the Genome of the Thioalkalivibrio versutus D301.</title>
        <authorList>
            <person name="Mu T."/>
            <person name="Zhou J."/>
            <person name="Xu X."/>
        </authorList>
    </citation>
    <scope>NUCLEOTIDE SEQUENCE [LARGE SCALE GENOMIC DNA]</scope>
    <source>
        <strain evidence="2 3">D301</strain>
    </source>
</reference>
<dbReference type="EMBL" id="CP011367">
    <property type="protein sequence ID" value="AKJ95617.1"/>
    <property type="molecule type" value="Genomic_DNA"/>
</dbReference>
<gene>
    <name evidence="2" type="ORF">TVD_09715</name>
</gene>
<organism evidence="2 3">
    <name type="scientific">Thioalkalivibrio versutus</name>
    <dbReference type="NCBI Taxonomy" id="106634"/>
    <lineage>
        <taxon>Bacteria</taxon>
        <taxon>Pseudomonadati</taxon>
        <taxon>Pseudomonadota</taxon>
        <taxon>Gammaproteobacteria</taxon>
        <taxon>Chromatiales</taxon>
        <taxon>Ectothiorhodospiraceae</taxon>
        <taxon>Thioalkalivibrio</taxon>
    </lineage>
</organism>
<dbReference type="STRING" id="106634.TVD_09715"/>
<protein>
    <submittedName>
        <fullName evidence="2">Uncharacterized protein</fullName>
    </submittedName>
</protein>
<dbReference type="AlphaFoldDB" id="A0A0G3G828"/>